<sequence length="1015" mass="116099">MQNFEIQFLKEAAKFVRDLQSLVKEADESLSKHKALELEIEHLLRAIVSQDIMSVVQNNYVVDTSNLQTELEQCKYDKIPYDNAYNNMHQKIELLQAQLGDQKGKSKDTPCVSNTLDPLPRKLENENVELEFQLRAQQFDKVSQQKDNTKGTSANTKFANQTNLGNVSLRNHYVVRQPNAFQSKRTKWVLPKVVELNNLSNLVTSNSVPTTKESKVLENDKVITPGMFRINPSKNSREVKSVPNKPVNASVRTKPITDPQPHAITKKVVNSDSHEILCFLRMIGGKLIQLMHTTMVPEQVKTMKIQAGIQVSRPKEFRRQLQLWKRFGRLYLIVFVLVRNIVVFLISKDEAPEEIKTFLKKITILLQAPVIIVRTDNSIKFKNQVLKEYFDSVGITHQVSYVRTPQQNGVVERRNQTLVETARTMLIFSRAPLFLWAEAIATACYTQNCSIIHRRFDKTTYELINDRTPNISFLHVFGALCYPKNDYEDIGKLGAKGDIGFFIGYSANSCTYRVYNRRTKKIMETMNVTFDELSPMDFEQITAPRTAPAAQVRQVLQTPSATTTTADFAPTTTNSSSQATNIPNTSQDVDELKTQQQHAQQHENQAPLQPKTVVDNAQNAMLDENTFVNSFATPSTNVAESSSSQYNGSYQDIFGICCTQIIHCVSNGRENRILAWYAKKDVYVCQPEGFIDVDHPSHVYKLKNALYGLKQAPRAWYDELSKFLLHNHFFKGTIDRTLFIRRFDDDILVVQVYVNDIIFCSTHPRYTQLFFDLMKSRFEMSMIGEMMFFLSLQVNQFPFGIFINQSNYVLEILIKYGVETCVPVRTPMEIKDKLDLDQNGSPVDATKYRSMIGALMYLTSSRPNIVHATCLCARYQAKPTEKHPKGVYRIFRYLWRTVNMGLWYTKDSGFKLTGFLDVDYTGCKDTFKGTSGGAQFLGENLLTDYGFHFNKIPIYCDSKSAIAISCNPVQHSRTKHIAVCYHFIKEHVEKGTIELYFVKTDYQLADLFTKALPVD</sequence>
<feature type="compositionally biased region" description="Low complexity" evidence="1">
    <location>
        <begin position="558"/>
        <end position="573"/>
    </location>
</feature>
<dbReference type="InterPro" id="IPR001584">
    <property type="entry name" value="Integrase_cat-core"/>
</dbReference>
<gene>
    <name evidence="3" type="ORF">Tci_157650</name>
</gene>
<dbReference type="Gene3D" id="3.30.420.10">
    <property type="entry name" value="Ribonuclease H-like superfamily/Ribonuclease H"/>
    <property type="match status" value="1"/>
</dbReference>
<feature type="domain" description="Integrase catalytic" evidence="2">
    <location>
        <begin position="310"/>
        <end position="468"/>
    </location>
</feature>
<dbReference type="CDD" id="cd09272">
    <property type="entry name" value="RNase_HI_RT_Ty1"/>
    <property type="match status" value="1"/>
</dbReference>
<evidence type="ECO:0000313" key="3">
    <source>
        <dbReference type="EMBL" id="GEV85673.1"/>
    </source>
</evidence>
<reference evidence="3" key="1">
    <citation type="journal article" date="2019" name="Sci. Rep.">
        <title>Draft genome of Tanacetum cinerariifolium, the natural source of mosquito coil.</title>
        <authorList>
            <person name="Yamashiro T."/>
            <person name="Shiraishi A."/>
            <person name="Satake H."/>
            <person name="Nakayama K."/>
        </authorList>
    </citation>
    <scope>NUCLEOTIDE SEQUENCE</scope>
</reference>
<dbReference type="SUPFAM" id="SSF53098">
    <property type="entry name" value="Ribonuclease H-like"/>
    <property type="match status" value="1"/>
</dbReference>
<dbReference type="PANTHER" id="PTHR11439:SF509">
    <property type="entry name" value="RNA-DIRECTED DNA POLYMERASE"/>
    <property type="match status" value="1"/>
</dbReference>
<proteinExistence type="predicted"/>
<dbReference type="AlphaFoldDB" id="A0A699GUI7"/>
<dbReference type="InterPro" id="IPR013103">
    <property type="entry name" value="RVT_2"/>
</dbReference>
<dbReference type="PROSITE" id="PS50994">
    <property type="entry name" value="INTEGRASE"/>
    <property type="match status" value="1"/>
</dbReference>
<feature type="region of interest" description="Disordered" evidence="1">
    <location>
        <begin position="236"/>
        <end position="259"/>
    </location>
</feature>
<dbReference type="GO" id="GO:0015074">
    <property type="term" value="P:DNA integration"/>
    <property type="evidence" value="ECO:0007669"/>
    <property type="project" value="InterPro"/>
</dbReference>
<dbReference type="InterPro" id="IPR012337">
    <property type="entry name" value="RNaseH-like_sf"/>
</dbReference>
<evidence type="ECO:0000259" key="2">
    <source>
        <dbReference type="PROSITE" id="PS50994"/>
    </source>
</evidence>
<dbReference type="GO" id="GO:0003676">
    <property type="term" value="F:nucleic acid binding"/>
    <property type="evidence" value="ECO:0007669"/>
    <property type="project" value="InterPro"/>
</dbReference>
<dbReference type="InterPro" id="IPR057670">
    <property type="entry name" value="SH3_retrovirus"/>
</dbReference>
<comment type="caution">
    <text evidence="3">The sequence shown here is derived from an EMBL/GenBank/DDBJ whole genome shotgun (WGS) entry which is preliminary data.</text>
</comment>
<dbReference type="EMBL" id="BKCJ010036599">
    <property type="protein sequence ID" value="GEV85673.1"/>
    <property type="molecule type" value="Genomic_DNA"/>
</dbReference>
<feature type="region of interest" description="Disordered" evidence="1">
    <location>
        <begin position="558"/>
        <end position="610"/>
    </location>
</feature>
<evidence type="ECO:0000256" key="1">
    <source>
        <dbReference type="SAM" id="MobiDB-lite"/>
    </source>
</evidence>
<organism evidence="3">
    <name type="scientific">Tanacetum cinerariifolium</name>
    <name type="common">Dalmatian daisy</name>
    <name type="synonym">Chrysanthemum cinerariifolium</name>
    <dbReference type="NCBI Taxonomy" id="118510"/>
    <lineage>
        <taxon>Eukaryota</taxon>
        <taxon>Viridiplantae</taxon>
        <taxon>Streptophyta</taxon>
        <taxon>Embryophyta</taxon>
        <taxon>Tracheophyta</taxon>
        <taxon>Spermatophyta</taxon>
        <taxon>Magnoliopsida</taxon>
        <taxon>eudicotyledons</taxon>
        <taxon>Gunneridae</taxon>
        <taxon>Pentapetalae</taxon>
        <taxon>asterids</taxon>
        <taxon>campanulids</taxon>
        <taxon>Asterales</taxon>
        <taxon>Asteraceae</taxon>
        <taxon>Asteroideae</taxon>
        <taxon>Anthemideae</taxon>
        <taxon>Anthemidinae</taxon>
        <taxon>Tanacetum</taxon>
    </lineage>
</organism>
<dbReference type="PANTHER" id="PTHR11439">
    <property type="entry name" value="GAG-POL-RELATED RETROTRANSPOSON"/>
    <property type="match status" value="1"/>
</dbReference>
<dbReference type="InterPro" id="IPR036397">
    <property type="entry name" value="RNaseH_sf"/>
</dbReference>
<dbReference type="Pfam" id="PF07727">
    <property type="entry name" value="RVT_2"/>
    <property type="match status" value="1"/>
</dbReference>
<dbReference type="SUPFAM" id="SSF56672">
    <property type="entry name" value="DNA/RNA polymerases"/>
    <property type="match status" value="1"/>
</dbReference>
<feature type="compositionally biased region" description="Polar residues" evidence="1">
    <location>
        <begin position="574"/>
        <end position="587"/>
    </location>
</feature>
<protein>
    <submittedName>
        <fullName evidence="3">Retrovirus-related Pol polyprotein from transposon TNT 1-94</fullName>
    </submittedName>
</protein>
<dbReference type="Pfam" id="PF25597">
    <property type="entry name" value="SH3_retrovirus"/>
    <property type="match status" value="1"/>
</dbReference>
<feature type="compositionally biased region" description="Low complexity" evidence="1">
    <location>
        <begin position="595"/>
        <end position="606"/>
    </location>
</feature>
<dbReference type="InterPro" id="IPR043502">
    <property type="entry name" value="DNA/RNA_pol_sf"/>
</dbReference>
<name>A0A699GUI7_TANCI</name>
<accession>A0A699GUI7</accession>